<keyword evidence="5 8" id="KW-0732">Signal</keyword>
<keyword evidence="7" id="KW-0408">Iron</keyword>
<dbReference type="OrthoDB" id="9782159at2"/>
<dbReference type="STRING" id="1742973.COMA2_10366"/>
<dbReference type="AlphaFoldDB" id="A0A0S4L2N9"/>
<feature type="signal peptide" evidence="8">
    <location>
        <begin position="1"/>
        <end position="23"/>
    </location>
</feature>
<dbReference type="PANTHER" id="PTHR35038:SF8">
    <property type="entry name" value="C-TYPE POLYHEME CYTOCHROME OMCC"/>
    <property type="match status" value="1"/>
</dbReference>
<evidence type="ECO:0000313" key="10">
    <source>
        <dbReference type="EMBL" id="CUS31921.1"/>
    </source>
</evidence>
<dbReference type="Pfam" id="PF03264">
    <property type="entry name" value="Cytochrom_NNT"/>
    <property type="match status" value="1"/>
</dbReference>
<accession>A0A0S4L2N9</accession>
<dbReference type="InterPro" id="IPR051829">
    <property type="entry name" value="Multiheme_Cytochr_ET"/>
</dbReference>
<comment type="subcellular location">
    <subcellularLocation>
        <location evidence="1">Cell envelope</location>
    </subcellularLocation>
</comment>
<organism evidence="10 11">
    <name type="scientific">Candidatus Nitrospira nitrificans</name>
    <dbReference type="NCBI Taxonomy" id="1742973"/>
    <lineage>
        <taxon>Bacteria</taxon>
        <taxon>Pseudomonadati</taxon>
        <taxon>Nitrospirota</taxon>
        <taxon>Nitrospiria</taxon>
        <taxon>Nitrospirales</taxon>
        <taxon>Nitrospiraceae</taxon>
        <taxon>Nitrospira</taxon>
    </lineage>
</organism>
<dbReference type="InterPro" id="IPR036280">
    <property type="entry name" value="Multihaem_cyt_sf"/>
</dbReference>
<keyword evidence="6" id="KW-0249">Electron transport</keyword>
<evidence type="ECO:0000256" key="5">
    <source>
        <dbReference type="ARBA" id="ARBA00022729"/>
    </source>
</evidence>
<keyword evidence="4" id="KW-0479">Metal-binding</keyword>
<dbReference type="SUPFAM" id="SSF48695">
    <property type="entry name" value="Multiheme cytochromes"/>
    <property type="match status" value="1"/>
</dbReference>
<evidence type="ECO:0000256" key="7">
    <source>
        <dbReference type="ARBA" id="ARBA00023004"/>
    </source>
</evidence>
<dbReference type="GO" id="GO:0016491">
    <property type="term" value="F:oxidoreductase activity"/>
    <property type="evidence" value="ECO:0007669"/>
    <property type="project" value="TreeGrafter"/>
</dbReference>
<dbReference type="EMBL" id="CZPZ01000001">
    <property type="protein sequence ID" value="CUS31921.1"/>
    <property type="molecule type" value="Genomic_DNA"/>
</dbReference>
<evidence type="ECO:0000256" key="1">
    <source>
        <dbReference type="ARBA" id="ARBA00004196"/>
    </source>
</evidence>
<dbReference type="InterPro" id="IPR038266">
    <property type="entry name" value="NapC/NirT_cytc_sf"/>
</dbReference>
<keyword evidence="3" id="KW-0349">Heme</keyword>
<dbReference type="InterPro" id="IPR005126">
    <property type="entry name" value="NapC/NirT_cyt_c_N"/>
</dbReference>
<feature type="chain" id="PRO_5006623688" evidence="8">
    <location>
        <begin position="24"/>
        <end position="236"/>
    </location>
</feature>
<sequence>MSWKPKATLLLTLVIGAMALVGAAIPLTDHPTFCAGCHTIAPAYESWAKSSHRDVACVECHVRPGVQGWLSDKVVAGVRDTAIYVFGTPTDAHNLKAKVDSGVCLSCHRHILRMSETAPRDLPSPVKEVGLVMNHRRHMEAFSVRGQDEGCTTCHSGVVHDAPIKGYPIVIPRGHVSTDSQAWYPTHPDGSYLRARALSDCFRCHDGKAQHGGKVLDRKCETCHIAEKISGVLLFN</sequence>
<evidence type="ECO:0000256" key="2">
    <source>
        <dbReference type="ARBA" id="ARBA00022448"/>
    </source>
</evidence>
<evidence type="ECO:0000259" key="9">
    <source>
        <dbReference type="Pfam" id="PF03264"/>
    </source>
</evidence>
<evidence type="ECO:0000313" key="11">
    <source>
        <dbReference type="Proteomes" id="UP000198736"/>
    </source>
</evidence>
<keyword evidence="2" id="KW-0813">Transport</keyword>
<dbReference type="RefSeq" id="WP_090894045.1">
    <property type="nucleotide sequence ID" value="NZ_CZPZ01000001.1"/>
</dbReference>
<evidence type="ECO:0000256" key="8">
    <source>
        <dbReference type="SAM" id="SignalP"/>
    </source>
</evidence>
<name>A0A0S4L2N9_9BACT</name>
<keyword evidence="11" id="KW-1185">Reference proteome</keyword>
<dbReference type="Gene3D" id="1.10.3820.10">
    <property type="entry name" value="Di-heme elbow motif domain"/>
    <property type="match status" value="1"/>
</dbReference>
<gene>
    <name evidence="10" type="ORF">COMA2_10366</name>
</gene>
<dbReference type="GO" id="GO:0030313">
    <property type="term" value="C:cell envelope"/>
    <property type="evidence" value="ECO:0007669"/>
    <property type="project" value="UniProtKB-SubCell"/>
</dbReference>
<evidence type="ECO:0000256" key="6">
    <source>
        <dbReference type="ARBA" id="ARBA00022982"/>
    </source>
</evidence>
<evidence type="ECO:0000256" key="4">
    <source>
        <dbReference type="ARBA" id="ARBA00022723"/>
    </source>
</evidence>
<dbReference type="GO" id="GO:0046872">
    <property type="term" value="F:metal ion binding"/>
    <property type="evidence" value="ECO:0007669"/>
    <property type="project" value="UniProtKB-KW"/>
</dbReference>
<evidence type="ECO:0000256" key="3">
    <source>
        <dbReference type="ARBA" id="ARBA00022617"/>
    </source>
</evidence>
<dbReference type="PANTHER" id="PTHR35038">
    <property type="entry name" value="DISSIMILATORY SULFITE REDUCTASE SIRA"/>
    <property type="match status" value="1"/>
</dbReference>
<feature type="domain" description="NapC/NirT cytochrome c N-terminal" evidence="9">
    <location>
        <begin position="9"/>
        <end position="163"/>
    </location>
</feature>
<dbReference type="Proteomes" id="UP000198736">
    <property type="component" value="Unassembled WGS sequence"/>
</dbReference>
<proteinExistence type="predicted"/>
<protein>
    <submittedName>
        <fullName evidence="10">Putative Cytochrome c-type protein</fullName>
    </submittedName>
</protein>
<reference evidence="11" key="1">
    <citation type="submission" date="2015-10" db="EMBL/GenBank/DDBJ databases">
        <authorList>
            <person name="Luecker S."/>
            <person name="Luecker S."/>
        </authorList>
    </citation>
    <scope>NUCLEOTIDE SEQUENCE [LARGE SCALE GENOMIC DNA]</scope>
</reference>